<evidence type="ECO:0000256" key="1">
    <source>
        <dbReference type="SAM" id="Phobius"/>
    </source>
</evidence>
<keyword evidence="1" id="KW-1133">Transmembrane helix</keyword>
<evidence type="ECO:0000313" key="2">
    <source>
        <dbReference type="EMBL" id="KGM99577.1"/>
    </source>
</evidence>
<keyword evidence="1" id="KW-0472">Membrane</keyword>
<dbReference type="RefSeq" id="WP_039259461.1">
    <property type="nucleotide sequence ID" value="NZ_JDRY01000033.1"/>
</dbReference>
<organism evidence="2 3">
    <name type="scientific">Clostridium botulinum C/D str. DC5</name>
    <dbReference type="NCBI Taxonomy" id="1443128"/>
    <lineage>
        <taxon>Bacteria</taxon>
        <taxon>Bacillati</taxon>
        <taxon>Bacillota</taxon>
        <taxon>Clostridia</taxon>
        <taxon>Eubacteriales</taxon>
        <taxon>Clostridiaceae</taxon>
        <taxon>Clostridium</taxon>
    </lineage>
</organism>
<accession>A0A0A0IF12</accession>
<proteinExistence type="predicted"/>
<keyword evidence="1" id="KW-0812">Transmembrane</keyword>
<reference evidence="2 3" key="1">
    <citation type="submission" date="2014-01" db="EMBL/GenBank/DDBJ databases">
        <title>Plasmidome dynamics in the species complex Clostridium novyi sensu lato converts strains of independent lineages into distinctly different pathogens.</title>
        <authorList>
            <person name="Skarin H."/>
            <person name="Segerman B."/>
        </authorList>
    </citation>
    <scope>NUCLEOTIDE SEQUENCE [LARGE SCALE GENOMIC DNA]</scope>
    <source>
        <strain evidence="2 3">DC5</strain>
    </source>
</reference>
<gene>
    <name evidence="2" type="ORF">Z955_07075</name>
</gene>
<comment type="caution">
    <text evidence="2">The sequence shown here is derived from an EMBL/GenBank/DDBJ whole genome shotgun (WGS) entry which is preliminary data.</text>
</comment>
<dbReference type="EMBL" id="JDRY01000033">
    <property type="protein sequence ID" value="KGM99577.1"/>
    <property type="molecule type" value="Genomic_DNA"/>
</dbReference>
<name>A0A0A0IF12_CLOBO</name>
<protein>
    <submittedName>
        <fullName evidence="2">Uncharacterized protein</fullName>
    </submittedName>
</protein>
<sequence>MKWLEYVILVINILLTLYTMYNAFKANKYYIKSKCLTDYANNNLIFIETKKILENMTTILIIQKNYIKNPSKGKNYDNELSDQAKMIDSSIKKIKEIASPDEWSVIERILKTNKFEVELYIDSILSGKIRFKESENIANEDYKLCKECFQNIQQVIKCKIDEKAKKLN</sequence>
<feature type="transmembrane region" description="Helical" evidence="1">
    <location>
        <begin position="6"/>
        <end position="24"/>
    </location>
</feature>
<dbReference type="AlphaFoldDB" id="A0A0A0IF12"/>
<evidence type="ECO:0000313" key="3">
    <source>
        <dbReference type="Proteomes" id="UP000030014"/>
    </source>
</evidence>
<dbReference type="Proteomes" id="UP000030014">
    <property type="component" value="Unassembled WGS sequence"/>
</dbReference>